<reference evidence="1 2" key="1">
    <citation type="journal article" date="2023" name="Science">
        <title>Complex scaffold remodeling in plant triterpene biosynthesis.</title>
        <authorList>
            <person name="De La Pena R."/>
            <person name="Hodgson H."/>
            <person name="Liu J.C."/>
            <person name="Stephenson M.J."/>
            <person name="Martin A.C."/>
            <person name="Owen C."/>
            <person name="Harkess A."/>
            <person name="Leebens-Mack J."/>
            <person name="Jimenez L.E."/>
            <person name="Osbourn A."/>
            <person name="Sattely E.S."/>
        </authorList>
    </citation>
    <scope>NUCLEOTIDE SEQUENCE [LARGE SCALE GENOMIC DNA]</scope>
    <source>
        <strain evidence="2">cv. JPN11</strain>
        <tissue evidence="1">Leaf</tissue>
    </source>
</reference>
<organism evidence="1 2">
    <name type="scientific">Melia azedarach</name>
    <name type="common">Chinaberry tree</name>
    <dbReference type="NCBI Taxonomy" id="155640"/>
    <lineage>
        <taxon>Eukaryota</taxon>
        <taxon>Viridiplantae</taxon>
        <taxon>Streptophyta</taxon>
        <taxon>Embryophyta</taxon>
        <taxon>Tracheophyta</taxon>
        <taxon>Spermatophyta</taxon>
        <taxon>Magnoliopsida</taxon>
        <taxon>eudicotyledons</taxon>
        <taxon>Gunneridae</taxon>
        <taxon>Pentapetalae</taxon>
        <taxon>rosids</taxon>
        <taxon>malvids</taxon>
        <taxon>Sapindales</taxon>
        <taxon>Meliaceae</taxon>
        <taxon>Melia</taxon>
    </lineage>
</organism>
<protein>
    <submittedName>
        <fullName evidence="1">Transport inhibitor response 1-like protein</fullName>
    </submittedName>
</protein>
<sequence length="587" mass="66061">MNMETDLKRRKESPSSVDSAEPTSFPDEVLERVLALLTSHKDRSSVSLVCKDWYNAERWSRTQVFIGNCYSVSPEILTRRFPNIRSVTLKGKPRFSDFNLVPPDWGADIHAWLMAFADKYPLLEELRLKRMTISDESLEFLAVNFPNFKVLSLLSCDGFSTDGLAAIATHCKNLTELDIQENGIEDSSGSWLSCFPESFTSLEVLNFANLVSEVNFDALERLISRSKSLKVLKVNKSVSLEQLQRLLVHVPKLEELGTGSFLQDLTARQYSDLEIAFNNCKHLHTLSGLWEATAFYLPALYPACANLTFLNLSYAALQSGELAKLLVHCPRLRRLWVLDTVEDKGLEAIGSNCPLLEELRVFPADPFEEEIIHGVTEAGFVAVSFGCQRLRYVLYFCRQMTNAAVATIVRNCPNFTHFRLCIMNPGQPDYLTNESMDEAFGAVVKTCTKLQRLSVSGLLTDLTFEYIGRYAKNLETLSVAFAGSSDRGMQCVLEGCPKLRKLEIRDCPFGNEALLSGLEKYESMRSLWMSACNLTMNGCRRLARQMPRLNVEVMKEDGSDESQADKVYVYRTVAGPRRDAPPSVLTL</sequence>
<evidence type="ECO:0000313" key="2">
    <source>
        <dbReference type="Proteomes" id="UP001164539"/>
    </source>
</evidence>
<evidence type="ECO:0000313" key="1">
    <source>
        <dbReference type="EMBL" id="KAJ4703366.1"/>
    </source>
</evidence>
<comment type="caution">
    <text evidence="1">The sequence shown here is derived from an EMBL/GenBank/DDBJ whole genome shotgun (WGS) entry which is preliminary data.</text>
</comment>
<gene>
    <name evidence="1" type="ORF">OWV82_023285</name>
</gene>
<proteinExistence type="predicted"/>
<accession>A0ACC1WW25</accession>
<dbReference type="EMBL" id="CM051406">
    <property type="protein sequence ID" value="KAJ4703366.1"/>
    <property type="molecule type" value="Genomic_DNA"/>
</dbReference>
<name>A0ACC1WW25_MELAZ</name>
<keyword evidence="2" id="KW-1185">Reference proteome</keyword>
<dbReference type="Proteomes" id="UP001164539">
    <property type="component" value="Chromosome 13"/>
</dbReference>